<organism evidence="1 2">
    <name type="scientific">Panagrolaimus sp. ES5</name>
    <dbReference type="NCBI Taxonomy" id="591445"/>
    <lineage>
        <taxon>Eukaryota</taxon>
        <taxon>Metazoa</taxon>
        <taxon>Ecdysozoa</taxon>
        <taxon>Nematoda</taxon>
        <taxon>Chromadorea</taxon>
        <taxon>Rhabditida</taxon>
        <taxon>Tylenchina</taxon>
        <taxon>Panagrolaimomorpha</taxon>
        <taxon>Panagrolaimoidea</taxon>
        <taxon>Panagrolaimidae</taxon>
        <taxon>Panagrolaimus</taxon>
    </lineage>
</organism>
<evidence type="ECO:0000313" key="1">
    <source>
        <dbReference type="Proteomes" id="UP000887579"/>
    </source>
</evidence>
<reference evidence="2" key="1">
    <citation type="submission" date="2022-11" db="UniProtKB">
        <authorList>
            <consortium name="WormBaseParasite"/>
        </authorList>
    </citation>
    <scope>IDENTIFICATION</scope>
</reference>
<evidence type="ECO:0000313" key="2">
    <source>
        <dbReference type="WBParaSite" id="ES5_v2.g14879.t1"/>
    </source>
</evidence>
<accession>A0AC34FCM9</accession>
<name>A0AC34FCM9_9BILA</name>
<dbReference type="WBParaSite" id="ES5_v2.g14879.t1">
    <property type="protein sequence ID" value="ES5_v2.g14879.t1"/>
    <property type="gene ID" value="ES5_v2.g14879"/>
</dbReference>
<protein>
    <submittedName>
        <fullName evidence="2">Tudor domain-containing protein</fullName>
    </submittedName>
</protein>
<sequence>MQFKASQRLRNPYERNDTVRTSVVQQKRPENIFAPDILHQQQFDYHEMGNDQSTACLRRMSPTDVPSSSLSIDISPALQELPFQKPPSPWLELKSDAPKGSDEPCHFQLINRREKIHRIRGVRNFPAEVTYVVSPSEIWVRLPNHIAHKLTISTNNAPNRETNIAEGIYVFTPLNENILVRARVLLYDSEKKQALLRLIDHGKVVWRDDNALFEMKNKRDEMRKYPWQALPIILQGVVPANGVEWSELEVEALKSAISDFSKHYILPSCHELVYINDDNDYIRASIHALTEAEFQYVSRNTACVEEMGYSVVHLYESYLNMFSPVAEPLTDYFEQKRYRYRNELLDTFDLEYRRFEIEPNPLPERKNEFEEIGQENMKPTELSKTDVQDDGDQKDEDFTDPEQSDNDEVDV</sequence>
<proteinExistence type="predicted"/>
<dbReference type="Proteomes" id="UP000887579">
    <property type="component" value="Unplaced"/>
</dbReference>